<dbReference type="InterPro" id="IPR011008">
    <property type="entry name" value="Dimeric_a/b-barrel"/>
</dbReference>
<dbReference type="Gene3D" id="3.30.70.100">
    <property type="match status" value="1"/>
</dbReference>
<accession>A0A423MEY2</accession>
<name>A0A423MEY2_PSEFL</name>
<comment type="caution">
    <text evidence="3">The sequence shown here is derived from an EMBL/GenBank/DDBJ whole genome shotgun (WGS) entry which is preliminary data.</text>
</comment>
<reference evidence="3 4" key="1">
    <citation type="submission" date="2016-10" db="EMBL/GenBank/DDBJ databases">
        <title>Comparative genome analysis of multiple Pseudomonas spp. focuses on biocontrol and plant growth promoting traits.</title>
        <authorList>
            <person name="Tao X.-Y."/>
            <person name="Taylor C.G."/>
        </authorList>
    </citation>
    <scope>NUCLEOTIDE SEQUENCE [LARGE SCALE GENOMIC DNA]</scope>
    <source>
        <strain evidence="3 4">28B5</strain>
    </source>
</reference>
<feature type="signal peptide" evidence="1">
    <location>
        <begin position="1"/>
        <end position="27"/>
    </location>
</feature>
<evidence type="ECO:0000256" key="1">
    <source>
        <dbReference type="SAM" id="SignalP"/>
    </source>
</evidence>
<dbReference type="SUPFAM" id="SSF54909">
    <property type="entry name" value="Dimeric alpha+beta barrel"/>
    <property type="match status" value="1"/>
</dbReference>
<dbReference type="Pfam" id="PF03992">
    <property type="entry name" value="ABM"/>
    <property type="match status" value="1"/>
</dbReference>
<dbReference type="InterPro" id="IPR007138">
    <property type="entry name" value="ABM_dom"/>
</dbReference>
<dbReference type="EMBL" id="MOBX01000013">
    <property type="protein sequence ID" value="RON81738.1"/>
    <property type="molecule type" value="Genomic_DNA"/>
</dbReference>
<evidence type="ECO:0000259" key="2">
    <source>
        <dbReference type="Pfam" id="PF03992"/>
    </source>
</evidence>
<evidence type="ECO:0000313" key="4">
    <source>
        <dbReference type="Proteomes" id="UP000285378"/>
    </source>
</evidence>
<gene>
    <name evidence="3" type="ORF">BK670_12985</name>
</gene>
<feature type="chain" id="PRO_5019072833" description="ABM domain-containing protein" evidence="1">
    <location>
        <begin position="28"/>
        <end position="126"/>
    </location>
</feature>
<proteinExistence type="predicted"/>
<protein>
    <recommendedName>
        <fullName evidence="2">ABM domain-containing protein</fullName>
    </recommendedName>
</protein>
<feature type="domain" description="ABM" evidence="2">
    <location>
        <begin position="33"/>
        <end position="110"/>
    </location>
</feature>
<organism evidence="3 4">
    <name type="scientific">Pseudomonas fluorescens</name>
    <dbReference type="NCBI Taxonomy" id="294"/>
    <lineage>
        <taxon>Bacteria</taxon>
        <taxon>Pseudomonadati</taxon>
        <taxon>Pseudomonadota</taxon>
        <taxon>Gammaproteobacteria</taxon>
        <taxon>Pseudomonadales</taxon>
        <taxon>Pseudomonadaceae</taxon>
        <taxon>Pseudomonas</taxon>
    </lineage>
</organism>
<sequence length="126" mass="13712">MKETKMRKTLFFSAFMALASIAAAAQAEEASPVIEVVTATLKPGVSPKEFSAIDKQVEVQHVSKQPGFLSRESASGQNGQWVVIVHWKSTKDADASMKSFEQAPAAKAWMSSIDPSSMSMKRYMAP</sequence>
<dbReference type="Proteomes" id="UP000285378">
    <property type="component" value="Unassembled WGS sequence"/>
</dbReference>
<dbReference type="AlphaFoldDB" id="A0A423MEY2"/>
<evidence type="ECO:0000313" key="3">
    <source>
        <dbReference type="EMBL" id="RON81738.1"/>
    </source>
</evidence>
<keyword evidence="1" id="KW-0732">Signal</keyword>